<feature type="compositionally biased region" description="Gly residues" evidence="1">
    <location>
        <begin position="30"/>
        <end position="41"/>
    </location>
</feature>
<comment type="caution">
    <text evidence="2">The sequence shown here is derived from an EMBL/GenBank/DDBJ whole genome shotgun (WGS) entry which is preliminary data.</text>
</comment>
<evidence type="ECO:0000313" key="2">
    <source>
        <dbReference type="EMBL" id="GFY85251.1"/>
    </source>
</evidence>
<dbReference type="Proteomes" id="UP000585474">
    <property type="component" value="Unassembled WGS sequence"/>
</dbReference>
<reference evidence="2 3" key="1">
    <citation type="submission" date="2019-07" db="EMBL/GenBank/DDBJ databases">
        <title>De Novo Assembly of kiwifruit Actinidia rufa.</title>
        <authorList>
            <person name="Sugita-Konishi S."/>
            <person name="Sato K."/>
            <person name="Mori E."/>
            <person name="Abe Y."/>
            <person name="Kisaki G."/>
            <person name="Hamano K."/>
            <person name="Suezawa K."/>
            <person name="Otani M."/>
            <person name="Fukuda T."/>
            <person name="Manabe T."/>
            <person name="Gomi K."/>
            <person name="Tabuchi M."/>
            <person name="Akimitsu K."/>
            <person name="Kataoka I."/>
        </authorList>
    </citation>
    <scope>NUCLEOTIDE SEQUENCE [LARGE SCALE GENOMIC DNA]</scope>
    <source>
        <strain evidence="3">cv. Fuchu</strain>
    </source>
</reference>
<keyword evidence="3" id="KW-1185">Reference proteome</keyword>
<protein>
    <submittedName>
        <fullName evidence="2">Uncharacterized protein</fullName>
    </submittedName>
</protein>
<feature type="region of interest" description="Disordered" evidence="1">
    <location>
        <begin position="1"/>
        <end position="65"/>
    </location>
</feature>
<feature type="compositionally biased region" description="Basic and acidic residues" evidence="1">
    <location>
        <begin position="1"/>
        <end position="18"/>
    </location>
</feature>
<gene>
    <name evidence="2" type="ORF">Acr_03g0020250</name>
</gene>
<accession>A0A7J0EFL2</accession>
<sequence length="65" mass="7127">MDRDIGDRDGGGEGHNHLPSDSTPRDPPSSGGGFRPMGGGESDSDHQRRLFGQKRWSPGYEIQFQ</sequence>
<name>A0A7J0EFL2_9ERIC</name>
<evidence type="ECO:0000313" key="3">
    <source>
        <dbReference type="Proteomes" id="UP000585474"/>
    </source>
</evidence>
<dbReference type="AlphaFoldDB" id="A0A7J0EFL2"/>
<dbReference type="EMBL" id="BJWL01000003">
    <property type="protein sequence ID" value="GFY85251.1"/>
    <property type="molecule type" value="Genomic_DNA"/>
</dbReference>
<evidence type="ECO:0000256" key="1">
    <source>
        <dbReference type="SAM" id="MobiDB-lite"/>
    </source>
</evidence>
<proteinExistence type="predicted"/>
<organism evidence="2 3">
    <name type="scientific">Actinidia rufa</name>
    <dbReference type="NCBI Taxonomy" id="165716"/>
    <lineage>
        <taxon>Eukaryota</taxon>
        <taxon>Viridiplantae</taxon>
        <taxon>Streptophyta</taxon>
        <taxon>Embryophyta</taxon>
        <taxon>Tracheophyta</taxon>
        <taxon>Spermatophyta</taxon>
        <taxon>Magnoliopsida</taxon>
        <taxon>eudicotyledons</taxon>
        <taxon>Gunneridae</taxon>
        <taxon>Pentapetalae</taxon>
        <taxon>asterids</taxon>
        <taxon>Ericales</taxon>
        <taxon>Actinidiaceae</taxon>
        <taxon>Actinidia</taxon>
    </lineage>
</organism>